<proteinExistence type="predicted"/>
<gene>
    <name evidence="2" type="ORF">BCR43DRAFT_499853</name>
</gene>
<evidence type="ECO:0000313" key="2">
    <source>
        <dbReference type="EMBL" id="ORY90008.1"/>
    </source>
</evidence>
<keyword evidence="3" id="KW-1185">Reference proteome</keyword>
<evidence type="ECO:0000256" key="1">
    <source>
        <dbReference type="SAM" id="SignalP"/>
    </source>
</evidence>
<feature type="chain" id="PRO_5012936631" evidence="1">
    <location>
        <begin position="21"/>
        <end position="104"/>
    </location>
</feature>
<dbReference type="EMBL" id="MCGN01000013">
    <property type="protein sequence ID" value="ORY90008.1"/>
    <property type="molecule type" value="Genomic_DNA"/>
</dbReference>
<comment type="caution">
    <text evidence="2">The sequence shown here is derived from an EMBL/GenBank/DDBJ whole genome shotgun (WGS) entry which is preliminary data.</text>
</comment>
<sequence>MAKSILGVALLVATTVTTSAIELVEDIGYVDCFCQDLNGNGTISQPAIDWTNHCCDLFEGHALNTTACQIKDRHKENNLGVGFSQCCNPSKFDYACSYSLKPKH</sequence>
<dbReference type="InParanoid" id="A0A1X2GZR0"/>
<dbReference type="Proteomes" id="UP000242180">
    <property type="component" value="Unassembled WGS sequence"/>
</dbReference>
<name>A0A1X2GZR0_SYNRA</name>
<keyword evidence="1" id="KW-0732">Signal</keyword>
<reference evidence="2 3" key="1">
    <citation type="submission" date="2016-07" db="EMBL/GenBank/DDBJ databases">
        <title>Pervasive Adenine N6-methylation of Active Genes in Fungi.</title>
        <authorList>
            <consortium name="DOE Joint Genome Institute"/>
            <person name="Mondo S.J."/>
            <person name="Dannebaum R.O."/>
            <person name="Kuo R.C."/>
            <person name="Labutti K."/>
            <person name="Haridas S."/>
            <person name="Kuo A."/>
            <person name="Salamov A."/>
            <person name="Ahrendt S.R."/>
            <person name="Lipzen A."/>
            <person name="Sullivan W."/>
            <person name="Andreopoulos W.B."/>
            <person name="Clum A."/>
            <person name="Lindquist E."/>
            <person name="Daum C."/>
            <person name="Ramamoorthy G.K."/>
            <person name="Gryganskyi A."/>
            <person name="Culley D."/>
            <person name="Magnuson J.K."/>
            <person name="James T.Y."/>
            <person name="O'Malley M.A."/>
            <person name="Stajich J.E."/>
            <person name="Spatafora J.W."/>
            <person name="Visel A."/>
            <person name="Grigoriev I.V."/>
        </authorList>
    </citation>
    <scope>NUCLEOTIDE SEQUENCE [LARGE SCALE GENOMIC DNA]</scope>
    <source>
        <strain evidence="2 3">NRRL 2496</strain>
    </source>
</reference>
<accession>A0A1X2GZR0</accession>
<organism evidence="2 3">
    <name type="scientific">Syncephalastrum racemosum</name>
    <name type="common">Filamentous fungus</name>
    <dbReference type="NCBI Taxonomy" id="13706"/>
    <lineage>
        <taxon>Eukaryota</taxon>
        <taxon>Fungi</taxon>
        <taxon>Fungi incertae sedis</taxon>
        <taxon>Mucoromycota</taxon>
        <taxon>Mucoromycotina</taxon>
        <taxon>Mucoromycetes</taxon>
        <taxon>Mucorales</taxon>
        <taxon>Syncephalastraceae</taxon>
        <taxon>Syncephalastrum</taxon>
    </lineage>
</organism>
<dbReference type="AlphaFoldDB" id="A0A1X2GZR0"/>
<feature type="signal peptide" evidence="1">
    <location>
        <begin position="1"/>
        <end position="20"/>
    </location>
</feature>
<evidence type="ECO:0000313" key="3">
    <source>
        <dbReference type="Proteomes" id="UP000242180"/>
    </source>
</evidence>
<protein>
    <submittedName>
        <fullName evidence="2">Uncharacterized protein</fullName>
    </submittedName>
</protein>